<proteinExistence type="predicted"/>
<dbReference type="PANTHER" id="PTHR14226">
    <property type="entry name" value="NEUROPATHY TARGET ESTERASE/SWISS CHEESE D.MELANOGASTER"/>
    <property type="match status" value="1"/>
</dbReference>
<evidence type="ECO:0000256" key="3">
    <source>
        <dbReference type="ARBA" id="ARBA00023098"/>
    </source>
</evidence>
<dbReference type="Pfam" id="PF19890">
    <property type="entry name" value="DUF6363"/>
    <property type="match status" value="1"/>
</dbReference>
<dbReference type="AlphaFoldDB" id="A0A1Q8QMD2"/>
<evidence type="ECO:0000256" key="1">
    <source>
        <dbReference type="ARBA" id="ARBA00022801"/>
    </source>
</evidence>
<dbReference type="InterPro" id="IPR037483">
    <property type="entry name" value="YjjU-like"/>
</dbReference>
<evidence type="ECO:0000256" key="4">
    <source>
        <dbReference type="PROSITE-ProRule" id="PRU01161"/>
    </source>
</evidence>
<organism evidence="6 7">
    <name type="scientific">Desulfosporosinus metallidurans</name>
    <dbReference type="NCBI Taxonomy" id="1888891"/>
    <lineage>
        <taxon>Bacteria</taxon>
        <taxon>Bacillati</taxon>
        <taxon>Bacillota</taxon>
        <taxon>Clostridia</taxon>
        <taxon>Eubacteriales</taxon>
        <taxon>Desulfitobacteriaceae</taxon>
        <taxon>Desulfosporosinus</taxon>
    </lineage>
</organism>
<evidence type="ECO:0000313" key="7">
    <source>
        <dbReference type="Proteomes" id="UP000186102"/>
    </source>
</evidence>
<dbReference type="SUPFAM" id="SSF52151">
    <property type="entry name" value="FabD/lysophospholipase-like"/>
    <property type="match status" value="1"/>
</dbReference>
<feature type="short sequence motif" description="GXSXG" evidence="4">
    <location>
        <begin position="37"/>
        <end position="41"/>
    </location>
</feature>
<feature type="short sequence motif" description="DGA/G" evidence="4">
    <location>
        <begin position="159"/>
        <end position="161"/>
    </location>
</feature>
<dbReference type="Gene3D" id="3.40.1090.10">
    <property type="entry name" value="Cytosolic phospholipase A2 catalytic domain"/>
    <property type="match status" value="2"/>
</dbReference>
<dbReference type="STRING" id="1888891.DSOL_4010"/>
<name>A0A1Q8QMD2_9FIRM</name>
<keyword evidence="3 4" id="KW-0443">Lipid metabolism</keyword>
<feature type="short sequence motif" description="GXGXXG" evidence="4">
    <location>
        <begin position="10"/>
        <end position="15"/>
    </location>
</feature>
<reference evidence="6 7" key="1">
    <citation type="submission" date="2016-09" db="EMBL/GenBank/DDBJ databases">
        <title>Complete genome of Desulfosporosinus sp. OL.</title>
        <authorList>
            <person name="Mardanov A."/>
            <person name="Beletsky A."/>
            <person name="Panova A."/>
            <person name="Karnachuk O."/>
            <person name="Ravin N."/>
        </authorList>
    </citation>
    <scope>NUCLEOTIDE SEQUENCE [LARGE SCALE GENOMIC DNA]</scope>
    <source>
        <strain evidence="6 7">OL</strain>
    </source>
</reference>
<dbReference type="InterPro" id="IPR045943">
    <property type="entry name" value="DUF6363"/>
</dbReference>
<dbReference type="GO" id="GO:0016042">
    <property type="term" value="P:lipid catabolic process"/>
    <property type="evidence" value="ECO:0007669"/>
    <property type="project" value="UniProtKB-UniRule"/>
</dbReference>
<evidence type="ECO:0000259" key="5">
    <source>
        <dbReference type="PROSITE" id="PS51635"/>
    </source>
</evidence>
<dbReference type="PANTHER" id="PTHR14226:SF25">
    <property type="entry name" value="PHOSPHOESTERASE"/>
    <property type="match status" value="1"/>
</dbReference>
<gene>
    <name evidence="6" type="ORF">DSOL_4010</name>
</gene>
<dbReference type="PROSITE" id="PS51635">
    <property type="entry name" value="PNPLA"/>
    <property type="match status" value="1"/>
</dbReference>
<comment type="caution">
    <text evidence="6">The sequence shown here is derived from an EMBL/GenBank/DDBJ whole genome shotgun (WGS) entry which is preliminary data.</text>
</comment>
<feature type="domain" description="PNPLA" evidence="5">
    <location>
        <begin position="6"/>
        <end position="172"/>
    </location>
</feature>
<dbReference type="InterPro" id="IPR016035">
    <property type="entry name" value="Acyl_Trfase/lysoPLipase"/>
</dbReference>
<dbReference type="InterPro" id="IPR002641">
    <property type="entry name" value="PNPLA_dom"/>
</dbReference>
<dbReference type="EMBL" id="MLBF01000042">
    <property type="protein sequence ID" value="OLN28497.1"/>
    <property type="molecule type" value="Genomic_DNA"/>
</dbReference>
<feature type="active site" description="Nucleophile" evidence="4">
    <location>
        <position position="39"/>
    </location>
</feature>
<keyword evidence="1 4" id="KW-0378">Hydrolase</keyword>
<evidence type="ECO:0000313" key="6">
    <source>
        <dbReference type="EMBL" id="OLN28497.1"/>
    </source>
</evidence>
<sequence length="281" mass="32265">MQNVGLVLEGGGMRGLYTCGVMEYFMEKDLYFKYVIGVSAGACNAVSYISKQRGRNEKVIIGYVKDWRYMSLRNFILTKSYFGMDFIFDEIPNKHVSFDYETFQKSPCDFLIGATDCKTGKPVYFNKDDLGEKFQALRASASLPMISTIVKYKGYELLDGGISDSIPINKSIKDGNTKNIIVLTRNKGYRKSPGKFTGLLKLNYRNYPLLLETMMNRYKNYNETLDYIEQLEKENKAIVIRPSRELEVGRLEKDSKKLYGLLHNGYADAENSYEKIMEFVS</sequence>
<dbReference type="Proteomes" id="UP000186102">
    <property type="component" value="Unassembled WGS sequence"/>
</dbReference>
<dbReference type="Pfam" id="PF01734">
    <property type="entry name" value="Patatin"/>
    <property type="match status" value="1"/>
</dbReference>
<keyword evidence="2 4" id="KW-0442">Lipid degradation</keyword>
<dbReference type="RefSeq" id="WP_075366419.1">
    <property type="nucleotide sequence ID" value="NZ_MLBF01000042.1"/>
</dbReference>
<keyword evidence="7" id="KW-1185">Reference proteome</keyword>
<dbReference type="OrthoDB" id="9802424at2"/>
<dbReference type="InterPro" id="IPR050301">
    <property type="entry name" value="NTE"/>
</dbReference>
<feature type="active site" description="Proton acceptor" evidence="4">
    <location>
        <position position="159"/>
    </location>
</feature>
<dbReference type="CDD" id="cd07208">
    <property type="entry name" value="Pat_hypo_Ecoli_yjju_like"/>
    <property type="match status" value="1"/>
</dbReference>
<accession>A0A1Q8QMD2</accession>
<dbReference type="GO" id="GO:0016787">
    <property type="term" value="F:hydrolase activity"/>
    <property type="evidence" value="ECO:0007669"/>
    <property type="project" value="UniProtKB-UniRule"/>
</dbReference>
<protein>
    <submittedName>
        <fullName evidence="6">Patatin-like phospholipase</fullName>
    </submittedName>
</protein>
<evidence type="ECO:0000256" key="2">
    <source>
        <dbReference type="ARBA" id="ARBA00022963"/>
    </source>
</evidence>